<evidence type="ECO:0000256" key="4">
    <source>
        <dbReference type="ARBA" id="ARBA00030888"/>
    </source>
</evidence>
<dbReference type="PROSITE" id="PS50071">
    <property type="entry name" value="HOMEOBOX_2"/>
    <property type="match status" value="1"/>
</dbReference>
<evidence type="ECO:0000256" key="6">
    <source>
        <dbReference type="RuleBase" id="RU000682"/>
    </source>
</evidence>
<dbReference type="InterPro" id="IPR042412">
    <property type="entry name" value="PROP1"/>
</dbReference>
<evidence type="ECO:0000256" key="1">
    <source>
        <dbReference type="ARBA" id="ARBA00002030"/>
    </source>
</evidence>
<dbReference type="GeneTree" id="ENSGT00970000197742"/>
<reference evidence="9" key="1">
    <citation type="submission" date="2018-06" db="EMBL/GenBank/DDBJ databases">
        <title>Genome assembly of Danube salmon.</title>
        <authorList>
            <person name="Macqueen D.J."/>
            <person name="Gundappa M.K."/>
        </authorList>
    </citation>
    <scope>NUCLEOTIDE SEQUENCE [LARGE SCALE GENOMIC DNA]</scope>
</reference>
<comment type="subcellular location">
    <subcellularLocation>
        <location evidence="5 6">Nucleus</location>
    </subcellularLocation>
</comment>
<evidence type="ECO:0000256" key="2">
    <source>
        <dbReference type="ARBA" id="ARBA00005733"/>
    </source>
</evidence>
<dbReference type="STRING" id="62062.ENSHHUP00000069647"/>
<accession>A0A4W5Q0Y9</accession>
<organism evidence="8 9">
    <name type="scientific">Hucho hucho</name>
    <name type="common">huchen</name>
    <dbReference type="NCBI Taxonomy" id="62062"/>
    <lineage>
        <taxon>Eukaryota</taxon>
        <taxon>Metazoa</taxon>
        <taxon>Chordata</taxon>
        <taxon>Craniata</taxon>
        <taxon>Vertebrata</taxon>
        <taxon>Euteleostomi</taxon>
        <taxon>Actinopterygii</taxon>
        <taxon>Neopterygii</taxon>
        <taxon>Teleostei</taxon>
        <taxon>Protacanthopterygii</taxon>
        <taxon>Salmoniformes</taxon>
        <taxon>Salmonidae</taxon>
        <taxon>Salmoninae</taxon>
        <taxon>Hucho</taxon>
    </lineage>
</organism>
<protein>
    <recommendedName>
        <fullName evidence="3">Homeobox protein prophet of Pit-1</fullName>
    </recommendedName>
    <alternativeName>
        <fullName evidence="4">Pituitary-specific homeodomain factor</fullName>
    </alternativeName>
</protein>
<evidence type="ECO:0000256" key="5">
    <source>
        <dbReference type="PROSITE-ProRule" id="PRU00108"/>
    </source>
</evidence>
<dbReference type="PANTHER" id="PTHR47409:SF1">
    <property type="entry name" value="HOMEOBOX PROTEIN PROPHET OF PIT-1"/>
    <property type="match status" value="1"/>
</dbReference>
<comment type="function">
    <text evidence="1">Possibly involved in the ontogenesis of pituitary gonadotropes, as well as somatotropes, lactotropes and caudomedial thyrotropes.</text>
</comment>
<evidence type="ECO:0000259" key="7">
    <source>
        <dbReference type="PROSITE" id="PS50071"/>
    </source>
</evidence>
<dbReference type="InterPro" id="IPR001356">
    <property type="entry name" value="HD"/>
</dbReference>
<feature type="DNA-binding region" description="Homeobox" evidence="5">
    <location>
        <begin position="50"/>
        <end position="87"/>
    </location>
</feature>
<dbReference type="Pfam" id="PF00046">
    <property type="entry name" value="Homeodomain"/>
    <property type="match status" value="1"/>
</dbReference>
<dbReference type="PANTHER" id="PTHR47409">
    <property type="entry name" value="HOMEOBOX PROTEIN PROPHET OF PIT-1"/>
    <property type="match status" value="1"/>
</dbReference>
<dbReference type="GO" id="GO:0003677">
    <property type="term" value="F:DNA binding"/>
    <property type="evidence" value="ECO:0007669"/>
    <property type="project" value="UniProtKB-UniRule"/>
</dbReference>
<sequence>MALGKSPANGVGSKQECAEKYFDITAVSSSTVQFDSMALGLSRRGRAYPSPVGTEPLPRHYCRLTKLNEARIQVWFQNRRAKYHRQERASQKVLPMGMMTGHGAQLGSMCVQSTGMTCQYYPHSLAHHIPRFPSMLPPGGYSHHTGSTSQCHCPTVPLQPQPTHQHEEWYSPLRNIGAPPRNLATPVFSLTSMTALDPASHWN</sequence>
<name>A0A4W5Q0Y9_9TELE</name>
<proteinExistence type="inferred from homology"/>
<dbReference type="Ensembl" id="ENSHHUT00000071971.1">
    <property type="protein sequence ID" value="ENSHHUP00000069647.1"/>
    <property type="gene ID" value="ENSHHUG00000041021.1"/>
</dbReference>
<dbReference type="GO" id="GO:0000981">
    <property type="term" value="F:DNA-binding transcription factor activity, RNA polymerase II-specific"/>
    <property type="evidence" value="ECO:0007669"/>
    <property type="project" value="InterPro"/>
</dbReference>
<keyword evidence="5 6" id="KW-0539">Nucleus</keyword>
<dbReference type="CDD" id="cd00086">
    <property type="entry name" value="homeodomain"/>
    <property type="match status" value="1"/>
</dbReference>
<dbReference type="Gene3D" id="1.10.10.60">
    <property type="entry name" value="Homeodomain-like"/>
    <property type="match status" value="1"/>
</dbReference>
<dbReference type="InterPro" id="IPR009057">
    <property type="entry name" value="Homeodomain-like_sf"/>
</dbReference>
<reference evidence="8" key="3">
    <citation type="submission" date="2025-09" db="UniProtKB">
        <authorList>
            <consortium name="Ensembl"/>
        </authorList>
    </citation>
    <scope>IDENTIFICATION</scope>
</reference>
<keyword evidence="5 6" id="KW-0371">Homeobox</keyword>
<dbReference type="GO" id="GO:0021983">
    <property type="term" value="P:pituitary gland development"/>
    <property type="evidence" value="ECO:0007669"/>
    <property type="project" value="InterPro"/>
</dbReference>
<evidence type="ECO:0000256" key="3">
    <source>
        <dbReference type="ARBA" id="ARBA00019432"/>
    </source>
</evidence>
<reference evidence="8" key="2">
    <citation type="submission" date="2025-08" db="UniProtKB">
        <authorList>
            <consortium name="Ensembl"/>
        </authorList>
    </citation>
    <scope>IDENTIFICATION</scope>
</reference>
<dbReference type="GO" id="GO:0005634">
    <property type="term" value="C:nucleus"/>
    <property type="evidence" value="ECO:0007669"/>
    <property type="project" value="UniProtKB-SubCell"/>
</dbReference>
<keyword evidence="9" id="KW-1185">Reference proteome</keyword>
<evidence type="ECO:0000313" key="9">
    <source>
        <dbReference type="Proteomes" id="UP000314982"/>
    </source>
</evidence>
<keyword evidence="5 6" id="KW-0238">DNA-binding</keyword>
<evidence type="ECO:0000313" key="8">
    <source>
        <dbReference type="Ensembl" id="ENSHHUP00000069647.1"/>
    </source>
</evidence>
<dbReference type="AlphaFoldDB" id="A0A4W5Q0Y9"/>
<dbReference type="SUPFAM" id="SSF46689">
    <property type="entry name" value="Homeodomain-like"/>
    <property type="match status" value="1"/>
</dbReference>
<dbReference type="Proteomes" id="UP000314982">
    <property type="component" value="Unassembled WGS sequence"/>
</dbReference>
<feature type="domain" description="Homeobox" evidence="7">
    <location>
        <begin position="48"/>
        <end position="86"/>
    </location>
</feature>
<comment type="similarity">
    <text evidence="2">Belongs to the paired homeobox family.</text>
</comment>